<reference evidence="8 11" key="2">
    <citation type="submission" date="2020-12" db="EMBL/GenBank/DDBJ databases">
        <title>FDA dAtabase for Regulatory Grade micrObial Sequences (FDA-ARGOS): Supporting development and validation of Infectious Disease Dx tests.</title>
        <authorList>
            <person name="Sproer C."/>
            <person name="Gronow S."/>
            <person name="Severitt S."/>
            <person name="Schroder I."/>
            <person name="Tallon L."/>
            <person name="Sadzewicz L."/>
            <person name="Zhao X."/>
            <person name="Boylan J."/>
            <person name="Ott S."/>
            <person name="Bowen H."/>
            <person name="Vavikolanu K."/>
            <person name="Mehta A."/>
            <person name="Aluvathingal J."/>
            <person name="Nadendla S."/>
            <person name="Lowell S."/>
            <person name="Myers T."/>
            <person name="Yan Y."/>
            <person name="Sichtig H."/>
        </authorList>
    </citation>
    <scope>NUCLEOTIDE SEQUENCE [LARGE SCALE GENOMIC DNA]</scope>
    <source>
        <strain evidence="8 11">FDAARGOS_907</strain>
    </source>
</reference>
<evidence type="ECO:0000256" key="6">
    <source>
        <dbReference type="SAM" id="SignalP"/>
    </source>
</evidence>
<dbReference type="InterPro" id="IPR036944">
    <property type="entry name" value="PPIase_FKBP_N_sf"/>
</dbReference>
<dbReference type="Pfam" id="PF01346">
    <property type="entry name" value="FKBP_N"/>
    <property type="match status" value="1"/>
</dbReference>
<evidence type="ECO:0000256" key="5">
    <source>
        <dbReference type="SAM" id="Coils"/>
    </source>
</evidence>
<keyword evidence="6" id="KW-0732">Signal</keyword>
<keyword evidence="3 4" id="KW-0697">Rotamase</keyword>
<feature type="coiled-coil region" evidence="5">
    <location>
        <begin position="77"/>
        <end position="114"/>
    </location>
</feature>
<dbReference type="Gene3D" id="1.10.287.460">
    <property type="entry name" value="Peptidyl-prolyl cis-trans isomerase, FKBP-type, N-terminal domain"/>
    <property type="match status" value="1"/>
</dbReference>
<dbReference type="PROSITE" id="PS50059">
    <property type="entry name" value="FKBP_PPIASE"/>
    <property type="match status" value="1"/>
</dbReference>
<protein>
    <recommendedName>
        <fullName evidence="2 4">peptidylprolyl isomerase</fullName>
        <ecNumber evidence="2 4">5.2.1.8</ecNumber>
    </recommendedName>
</protein>
<feature type="coiled-coil region" evidence="5">
    <location>
        <begin position="156"/>
        <end position="218"/>
    </location>
</feature>
<evidence type="ECO:0000256" key="3">
    <source>
        <dbReference type="ARBA" id="ARBA00023110"/>
    </source>
</evidence>
<accession>A0A2X4V5C9</accession>
<dbReference type="STRING" id="82996.ADP72_22165"/>
<gene>
    <name evidence="9" type="primary">fkpA_1</name>
    <name evidence="8" type="ORF">I6G64_23575</name>
    <name evidence="9" type="ORF">NCTC12961_03448</name>
</gene>
<evidence type="ECO:0000259" key="7">
    <source>
        <dbReference type="PROSITE" id="PS50059"/>
    </source>
</evidence>
<dbReference type="EMBL" id="CP065673">
    <property type="protein sequence ID" value="QPS20497.1"/>
    <property type="molecule type" value="Genomic_DNA"/>
</dbReference>
<dbReference type="Pfam" id="PF00254">
    <property type="entry name" value="FKBP_C"/>
    <property type="match status" value="1"/>
</dbReference>
<dbReference type="Proteomes" id="UP000248897">
    <property type="component" value="Chromosome 1"/>
</dbReference>
<dbReference type="SUPFAM" id="SSF54534">
    <property type="entry name" value="FKBP-like"/>
    <property type="match status" value="1"/>
</dbReference>
<evidence type="ECO:0000256" key="4">
    <source>
        <dbReference type="PROSITE-ProRule" id="PRU00277"/>
    </source>
</evidence>
<evidence type="ECO:0000313" key="9">
    <source>
        <dbReference type="EMBL" id="SQI41972.1"/>
    </source>
</evidence>
<dbReference type="Gene3D" id="3.10.50.40">
    <property type="match status" value="1"/>
</dbReference>
<organism evidence="9 10">
    <name type="scientific">Serratia plymuthica</name>
    <dbReference type="NCBI Taxonomy" id="82996"/>
    <lineage>
        <taxon>Bacteria</taxon>
        <taxon>Pseudomonadati</taxon>
        <taxon>Pseudomonadota</taxon>
        <taxon>Gammaproteobacteria</taxon>
        <taxon>Enterobacterales</taxon>
        <taxon>Yersiniaceae</taxon>
        <taxon>Serratia</taxon>
    </lineage>
</organism>
<keyword evidence="5" id="KW-0175">Coiled coil</keyword>
<keyword evidence="4 9" id="KW-0413">Isomerase</keyword>
<keyword evidence="11" id="KW-1185">Reference proteome</keyword>
<evidence type="ECO:0000313" key="10">
    <source>
        <dbReference type="Proteomes" id="UP000248897"/>
    </source>
</evidence>
<feature type="chain" id="PRO_5015840585" description="peptidylprolyl isomerase" evidence="6">
    <location>
        <begin position="26"/>
        <end position="455"/>
    </location>
</feature>
<dbReference type="EMBL" id="LS483469">
    <property type="protein sequence ID" value="SQI41972.1"/>
    <property type="molecule type" value="Genomic_DNA"/>
</dbReference>
<evidence type="ECO:0000313" key="11">
    <source>
        <dbReference type="Proteomes" id="UP000594967"/>
    </source>
</evidence>
<dbReference type="InterPro" id="IPR000774">
    <property type="entry name" value="PPIase_FKBP_N"/>
</dbReference>
<reference evidence="9 10" key="1">
    <citation type="submission" date="2018-06" db="EMBL/GenBank/DDBJ databases">
        <authorList>
            <consortium name="Pathogen Informatics"/>
            <person name="Doyle S."/>
        </authorList>
    </citation>
    <scope>NUCLEOTIDE SEQUENCE [LARGE SCALE GENOMIC DNA]</scope>
    <source>
        <strain evidence="9 10">NCTC12961</strain>
    </source>
</reference>
<dbReference type="AlphaFoldDB" id="A0A2X4V5C9"/>
<name>A0A2X4V5C9_SERPL</name>
<evidence type="ECO:0000313" key="8">
    <source>
        <dbReference type="EMBL" id="QPS20497.1"/>
    </source>
</evidence>
<feature type="domain" description="PPIase FKBP-type" evidence="7">
    <location>
        <begin position="367"/>
        <end position="453"/>
    </location>
</feature>
<dbReference type="GO" id="GO:0003755">
    <property type="term" value="F:peptidyl-prolyl cis-trans isomerase activity"/>
    <property type="evidence" value="ECO:0007669"/>
    <property type="project" value="UniProtKB-KW"/>
</dbReference>
<dbReference type="InterPro" id="IPR001179">
    <property type="entry name" value="PPIase_FKBP_dom"/>
</dbReference>
<dbReference type="Proteomes" id="UP000594967">
    <property type="component" value="Chromosome"/>
</dbReference>
<sequence>MISCSRQTFFSLMLPLMAASGALYADEGVPVLLQFAEQYHQQGAQEIPANKQQPTQIPVQKPTVKVSQVREPTTNQRQQLMAVHKTLREKEAQLERQQATILSLQQELTALRVASTLTAPNTAPSQQDFTALSEFASAVRQALNLTPTERQAQALIAEAHKTMGELQVQLTQLQDKNRKQAKQLEDNGLQLAAALEENAKSAQQFEQVSKRASEAEQERVAGNQVEKRLRKEIDDLRSRATLLPDKLTLTKPQEQQSYAAGVALGRDIQTLLAERKTWGIDPDKTTLLGGMIDTFNGHYQLSEAVLVSALAESEKTVNAGRTKAVKDQQAKGESFVSEFRKKKGVKKSSAGFWYRVDYLGDEAIAETSLVDIVVKEMLTDGRVIQDMDRSGKVLSQPLSAYPPLFREAIGYLRNHGSLTMVVPPELAYGEAGYAPQIPPNATMVYELRVVDADKG</sequence>
<comment type="catalytic activity">
    <reaction evidence="1 4">
        <text>[protein]-peptidylproline (omega=180) = [protein]-peptidylproline (omega=0)</text>
        <dbReference type="Rhea" id="RHEA:16237"/>
        <dbReference type="Rhea" id="RHEA-COMP:10747"/>
        <dbReference type="Rhea" id="RHEA-COMP:10748"/>
        <dbReference type="ChEBI" id="CHEBI:83833"/>
        <dbReference type="ChEBI" id="CHEBI:83834"/>
        <dbReference type="EC" id="5.2.1.8"/>
    </reaction>
</comment>
<dbReference type="EC" id="5.2.1.8" evidence="2 4"/>
<dbReference type="InterPro" id="IPR046357">
    <property type="entry name" value="PPIase_dom_sf"/>
</dbReference>
<evidence type="ECO:0000256" key="1">
    <source>
        <dbReference type="ARBA" id="ARBA00000971"/>
    </source>
</evidence>
<feature type="signal peptide" evidence="6">
    <location>
        <begin position="1"/>
        <end position="25"/>
    </location>
</feature>
<evidence type="ECO:0000256" key="2">
    <source>
        <dbReference type="ARBA" id="ARBA00013194"/>
    </source>
</evidence>
<dbReference type="RefSeq" id="WP_063201213.1">
    <property type="nucleotide sequence ID" value="NZ_CAMITG010000011.1"/>
</dbReference>
<proteinExistence type="predicted"/>
<dbReference type="GO" id="GO:0006457">
    <property type="term" value="P:protein folding"/>
    <property type="evidence" value="ECO:0007669"/>
    <property type="project" value="InterPro"/>
</dbReference>